<evidence type="ECO:0000256" key="1">
    <source>
        <dbReference type="SAM" id="MobiDB-lite"/>
    </source>
</evidence>
<comment type="caution">
    <text evidence="2">The sequence shown here is derived from an EMBL/GenBank/DDBJ whole genome shotgun (WGS) entry which is preliminary data.</text>
</comment>
<name>A0A4C1SVS8_EUMVA</name>
<dbReference type="EMBL" id="BGZK01000016">
    <property type="protein sequence ID" value="GBP05151.1"/>
    <property type="molecule type" value="Genomic_DNA"/>
</dbReference>
<dbReference type="AlphaFoldDB" id="A0A4C1SVS8"/>
<gene>
    <name evidence="2" type="ORF">EVAR_3464_1</name>
</gene>
<proteinExistence type="predicted"/>
<sequence>MAKQQTQRINSKAVSPPASRRRPRRPGPPAEHALGRRCNKSSLRYPSQHWASPAADAPASRLAHDVLSSRGPAPGRGGVAAGARARKGRDVRYITV</sequence>
<organism evidence="2 3">
    <name type="scientific">Eumeta variegata</name>
    <name type="common">Bagworm moth</name>
    <name type="synonym">Eumeta japonica</name>
    <dbReference type="NCBI Taxonomy" id="151549"/>
    <lineage>
        <taxon>Eukaryota</taxon>
        <taxon>Metazoa</taxon>
        <taxon>Ecdysozoa</taxon>
        <taxon>Arthropoda</taxon>
        <taxon>Hexapoda</taxon>
        <taxon>Insecta</taxon>
        <taxon>Pterygota</taxon>
        <taxon>Neoptera</taxon>
        <taxon>Endopterygota</taxon>
        <taxon>Lepidoptera</taxon>
        <taxon>Glossata</taxon>
        <taxon>Ditrysia</taxon>
        <taxon>Tineoidea</taxon>
        <taxon>Psychidae</taxon>
        <taxon>Oiketicinae</taxon>
        <taxon>Eumeta</taxon>
    </lineage>
</organism>
<feature type="region of interest" description="Disordered" evidence="1">
    <location>
        <begin position="1"/>
        <end position="96"/>
    </location>
</feature>
<evidence type="ECO:0000313" key="3">
    <source>
        <dbReference type="Proteomes" id="UP000299102"/>
    </source>
</evidence>
<keyword evidence="3" id="KW-1185">Reference proteome</keyword>
<accession>A0A4C1SVS8</accession>
<dbReference type="Proteomes" id="UP000299102">
    <property type="component" value="Unassembled WGS sequence"/>
</dbReference>
<protein>
    <submittedName>
        <fullName evidence="2">Uncharacterized protein</fullName>
    </submittedName>
</protein>
<evidence type="ECO:0000313" key="2">
    <source>
        <dbReference type="EMBL" id="GBP05151.1"/>
    </source>
</evidence>
<reference evidence="2 3" key="1">
    <citation type="journal article" date="2019" name="Commun. Biol.">
        <title>The bagworm genome reveals a unique fibroin gene that provides high tensile strength.</title>
        <authorList>
            <person name="Kono N."/>
            <person name="Nakamura H."/>
            <person name="Ohtoshi R."/>
            <person name="Tomita M."/>
            <person name="Numata K."/>
            <person name="Arakawa K."/>
        </authorList>
    </citation>
    <scope>NUCLEOTIDE SEQUENCE [LARGE SCALE GENOMIC DNA]</scope>
</reference>
<feature type="compositionally biased region" description="Polar residues" evidence="1">
    <location>
        <begin position="1"/>
        <end position="13"/>
    </location>
</feature>